<evidence type="ECO:0000313" key="1">
    <source>
        <dbReference type="EMBL" id="KAI3779275.1"/>
    </source>
</evidence>
<name>A0ACB9G874_CICIN</name>
<organism evidence="1 2">
    <name type="scientific">Cichorium intybus</name>
    <name type="common">Chicory</name>
    <dbReference type="NCBI Taxonomy" id="13427"/>
    <lineage>
        <taxon>Eukaryota</taxon>
        <taxon>Viridiplantae</taxon>
        <taxon>Streptophyta</taxon>
        <taxon>Embryophyta</taxon>
        <taxon>Tracheophyta</taxon>
        <taxon>Spermatophyta</taxon>
        <taxon>Magnoliopsida</taxon>
        <taxon>eudicotyledons</taxon>
        <taxon>Gunneridae</taxon>
        <taxon>Pentapetalae</taxon>
        <taxon>asterids</taxon>
        <taxon>campanulids</taxon>
        <taxon>Asterales</taxon>
        <taxon>Asteraceae</taxon>
        <taxon>Cichorioideae</taxon>
        <taxon>Cichorieae</taxon>
        <taxon>Cichoriinae</taxon>
        <taxon>Cichorium</taxon>
    </lineage>
</organism>
<reference evidence="2" key="1">
    <citation type="journal article" date="2022" name="Mol. Ecol. Resour.">
        <title>The genomes of chicory, endive, great burdock and yacon provide insights into Asteraceae palaeo-polyploidization history and plant inulin production.</title>
        <authorList>
            <person name="Fan W."/>
            <person name="Wang S."/>
            <person name="Wang H."/>
            <person name="Wang A."/>
            <person name="Jiang F."/>
            <person name="Liu H."/>
            <person name="Zhao H."/>
            <person name="Xu D."/>
            <person name="Zhang Y."/>
        </authorList>
    </citation>
    <scope>NUCLEOTIDE SEQUENCE [LARGE SCALE GENOMIC DNA]</scope>
    <source>
        <strain evidence="2">cv. Punajuju</strain>
    </source>
</reference>
<keyword evidence="2" id="KW-1185">Reference proteome</keyword>
<dbReference type="EMBL" id="CM042010">
    <property type="protein sequence ID" value="KAI3779275.1"/>
    <property type="molecule type" value="Genomic_DNA"/>
</dbReference>
<evidence type="ECO:0000313" key="2">
    <source>
        <dbReference type="Proteomes" id="UP001055811"/>
    </source>
</evidence>
<proteinExistence type="predicted"/>
<sequence length="574" mass="63992">MSESMVEAQNIENKMRESVASRETLGVSVSFGKYDNDSLSWEKWSTFSSPNKYLDEVGKCSTPGSVAQKKAFFEAHYKKIAAMKAAAELLDQEKAAETGPSRSDDYTEDNSEEIKEEHEEGFESKPQVEVSTMAGSEKSQNENPEDATSVKDESVQDKTLIAVNNNSDNLEEAISVKDESFQDKSIITLNNVSENLEEGISVKDVQDKPLITLNNNGDNQEVAISVKDESFRDESIPVNKVLNINGEKLDEAVLVNNESMKLVKQHFKVEIDDPEKQETPKPKAQNVAKKVNANPTKVEKNLVTMKKKSKSPEILSSTKLLKPKATPITTPMTAVTRSSSKKANATSASSSSKSIRTAPMSLHLSMSMNSVNSDTASSVTSSRRRSLFMEQMGDKDIVKRAFKTFQNRVNQLTVSDERSSGSKQIQTKESEQKATQKENERSRKATEKINPTRSRVSTTWKSESSGSHKGVGVDERRSKAASTSVVLRSNERAERRKEFFKNLEEKSNAREAERTQINSKSKEVKEAEIKKLRQNLSFKAKPMPSFYKSQGLSKSTSDKEAIKNGTQRRVDSHR</sequence>
<reference evidence="1 2" key="2">
    <citation type="journal article" date="2022" name="Mol. Ecol. Resour.">
        <title>The genomes of chicory, endive, great burdock and yacon provide insights into Asteraceae paleo-polyploidization history and plant inulin production.</title>
        <authorList>
            <person name="Fan W."/>
            <person name="Wang S."/>
            <person name="Wang H."/>
            <person name="Wang A."/>
            <person name="Jiang F."/>
            <person name="Liu H."/>
            <person name="Zhao H."/>
            <person name="Xu D."/>
            <person name="Zhang Y."/>
        </authorList>
    </citation>
    <scope>NUCLEOTIDE SEQUENCE [LARGE SCALE GENOMIC DNA]</scope>
    <source>
        <strain evidence="2">cv. Punajuju</strain>
        <tissue evidence="1">Leaves</tissue>
    </source>
</reference>
<gene>
    <name evidence="1" type="ORF">L2E82_08921</name>
</gene>
<protein>
    <submittedName>
        <fullName evidence="1">Uncharacterized protein</fullName>
    </submittedName>
</protein>
<comment type="caution">
    <text evidence="1">The sequence shown here is derived from an EMBL/GenBank/DDBJ whole genome shotgun (WGS) entry which is preliminary data.</text>
</comment>
<dbReference type="Proteomes" id="UP001055811">
    <property type="component" value="Linkage Group LG02"/>
</dbReference>
<accession>A0ACB9G874</accession>